<dbReference type="OMA" id="RLACCET"/>
<dbReference type="InterPro" id="IPR053168">
    <property type="entry name" value="Glutamic_endopeptidase"/>
</dbReference>
<dbReference type="InterPro" id="IPR025521">
    <property type="entry name" value="Neprosin_propep"/>
</dbReference>
<dbReference type="AlphaFoldDB" id="D8R6F8"/>
<evidence type="ECO:0000313" key="4">
    <source>
        <dbReference type="Proteomes" id="UP000001514"/>
    </source>
</evidence>
<accession>D8R6F8</accession>
<dbReference type="EMBL" id="GL377572">
    <property type="protein sequence ID" value="EFJ32306.1"/>
    <property type="molecule type" value="Genomic_DNA"/>
</dbReference>
<dbReference type="Proteomes" id="UP000001514">
    <property type="component" value="Unassembled WGS sequence"/>
</dbReference>
<evidence type="ECO:0000256" key="1">
    <source>
        <dbReference type="SAM" id="MobiDB-lite"/>
    </source>
</evidence>
<sequence>DGSVVDCVRIEDQLGIQHPLLKNHKILRKPTILQPQSSDRSASSRSGRFKRNATSSSPWQLFHHEHNSCPDATVPVRRLLPKDLDRMQTPEVFLHKYPQSIQRDHHLTPPSVDGHQYAIVQAVGSFSGSQAYLSIWDPAVATSSDFSLSQLWLGGGSHESINTVEAGWQVYELLNGDRSPHLFIFWTADSYKNSGCYNLRCPGFIQTSPNVLLGGAISSISSPDSSLFFKKFLIFKDPVAWWLQIDDEWVGYWPASLFTTLGQSSQWMQWGGEVCLSGASDGPELSTQMGSGFFPAEGNTRAASQCELAYLDDQMRQFDAVDLAEFSTDPECYTARKYFDRNWGSYIIFGGRGCSKS</sequence>
<dbReference type="Pfam" id="PF14365">
    <property type="entry name" value="Neprosin_AP"/>
    <property type="match status" value="1"/>
</dbReference>
<dbReference type="KEGG" id="smo:SELMODRAFT_86022"/>
<dbReference type="PANTHER" id="PTHR31589:SF223">
    <property type="entry name" value="PROTEIN, PUTATIVE (DUF239)-RELATED"/>
    <property type="match status" value="1"/>
</dbReference>
<evidence type="ECO:0000313" key="3">
    <source>
        <dbReference type="EMBL" id="EFJ32306.1"/>
    </source>
</evidence>
<dbReference type="InterPro" id="IPR004314">
    <property type="entry name" value="Neprosin"/>
</dbReference>
<dbReference type="Gene3D" id="3.90.1320.10">
    <property type="entry name" value="Outer-capsid protein sigma 3, large lobe"/>
    <property type="match status" value="1"/>
</dbReference>
<evidence type="ECO:0000259" key="2">
    <source>
        <dbReference type="PROSITE" id="PS52045"/>
    </source>
</evidence>
<dbReference type="InParanoid" id="D8R6F8"/>
<proteinExistence type="predicted"/>
<dbReference type="Gramene" id="EFJ32306">
    <property type="protein sequence ID" value="EFJ32306"/>
    <property type="gene ID" value="SELMODRAFT_86022"/>
</dbReference>
<dbReference type="STRING" id="88036.D8R6F8"/>
<protein>
    <recommendedName>
        <fullName evidence="2">Neprosin PEP catalytic domain-containing protein</fullName>
    </recommendedName>
</protein>
<dbReference type="Pfam" id="PF03080">
    <property type="entry name" value="Neprosin"/>
    <property type="match status" value="1"/>
</dbReference>
<dbReference type="PROSITE" id="PS52045">
    <property type="entry name" value="NEPROSIN_PEP_CD"/>
    <property type="match status" value="1"/>
</dbReference>
<reference evidence="3 4" key="1">
    <citation type="journal article" date="2011" name="Science">
        <title>The Selaginella genome identifies genetic changes associated with the evolution of vascular plants.</title>
        <authorList>
            <person name="Banks J.A."/>
            <person name="Nishiyama T."/>
            <person name="Hasebe M."/>
            <person name="Bowman J.L."/>
            <person name="Gribskov M."/>
            <person name="dePamphilis C."/>
            <person name="Albert V.A."/>
            <person name="Aono N."/>
            <person name="Aoyama T."/>
            <person name="Ambrose B.A."/>
            <person name="Ashton N.W."/>
            <person name="Axtell M.J."/>
            <person name="Barker E."/>
            <person name="Barker M.S."/>
            <person name="Bennetzen J.L."/>
            <person name="Bonawitz N.D."/>
            <person name="Chapple C."/>
            <person name="Cheng C."/>
            <person name="Correa L.G."/>
            <person name="Dacre M."/>
            <person name="DeBarry J."/>
            <person name="Dreyer I."/>
            <person name="Elias M."/>
            <person name="Engstrom E.M."/>
            <person name="Estelle M."/>
            <person name="Feng L."/>
            <person name="Finet C."/>
            <person name="Floyd S.K."/>
            <person name="Frommer W.B."/>
            <person name="Fujita T."/>
            <person name="Gramzow L."/>
            <person name="Gutensohn M."/>
            <person name="Harholt J."/>
            <person name="Hattori M."/>
            <person name="Heyl A."/>
            <person name="Hirai T."/>
            <person name="Hiwatashi Y."/>
            <person name="Ishikawa M."/>
            <person name="Iwata M."/>
            <person name="Karol K.G."/>
            <person name="Koehler B."/>
            <person name="Kolukisaoglu U."/>
            <person name="Kubo M."/>
            <person name="Kurata T."/>
            <person name="Lalonde S."/>
            <person name="Li K."/>
            <person name="Li Y."/>
            <person name="Litt A."/>
            <person name="Lyons E."/>
            <person name="Manning G."/>
            <person name="Maruyama T."/>
            <person name="Michael T.P."/>
            <person name="Mikami K."/>
            <person name="Miyazaki S."/>
            <person name="Morinaga S."/>
            <person name="Murata T."/>
            <person name="Mueller-Roeber B."/>
            <person name="Nelson D.R."/>
            <person name="Obara M."/>
            <person name="Oguri Y."/>
            <person name="Olmstead R.G."/>
            <person name="Onodera N."/>
            <person name="Petersen B.L."/>
            <person name="Pils B."/>
            <person name="Prigge M."/>
            <person name="Rensing S.A."/>
            <person name="Riano-Pachon D.M."/>
            <person name="Roberts A.W."/>
            <person name="Sato Y."/>
            <person name="Scheller H.V."/>
            <person name="Schulz B."/>
            <person name="Schulz C."/>
            <person name="Shakirov E.V."/>
            <person name="Shibagaki N."/>
            <person name="Shinohara N."/>
            <person name="Shippen D.E."/>
            <person name="Soerensen I."/>
            <person name="Sotooka R."/>
            <person name="Sugimoto N."/>
            <person name="Sugita M."/>
            <person name="Sumikawa N."/>
            <person name="Tanurdzic M."/>
            <person name="Theissen G."/>
            <person name="Ulvskov P."/>
            <person name="Wakazuki S."/>
            <person name="Weng J.K."/>
            <person name="Willats W.W."/>
            <person name="Wipf D."/>
            <person name="Wolf P.G."/>
            <person name="Yang L."/>
            <person name="Zimmer A.D."/>
            <person name="Zhu Q."/>
            <person name="Mitros T."/>
            <person name="Hellsten U."/>
            <person name="Loque D."/>
            <person name="Otillar R."/>
            <person name="Salamov A."/>
            <person name="Schmutz J."/>
            <person name="Shapiro H."/>
            <person name="Lindquist E."/>
            <person name="Lucas S."/>
            <person name="Rokhsar D."/>
            <person name="Grigoriev I.V."/>
        </authorList>
    </citation>
    <scope>NUCLEOTIDE SEQUENCE [LARGE SCALE GENOMIC DNA]</scope>
</reference>
<dbReference type="eggNOG" id="ENOG502QSP9">
    <property type="taxonomic scope" value="Eukaryota"/>
</dbReference>
<keyword evidence="4" id="KW-1185">Reference proteome</keyword>
<name>D8R6F8_SELML</name>
<feature type="compositionally biased region" description="Low complexity" evidence="1">
    <location>
        <begin position="37"/>
        <end position="46"/>
    </location>
</feature>
<dbReference type="PANTHER" id="PTHR31589">
    <property type="entry name" value="PROTEIN, PUTATIVE (DUF239)-RELATED-RELATED"/>
    <property type="match status" value="1"/>
</dbReference>
<feature type="domain" description="Neprosin PEP catalytic" evidence="2">
    <location>
        <begin position="100"/>
        <end position="355"/>
    </location>
</feature>
<feature type="region of interest" description="Disordered" evidence="1">
    <location>
        <begin position="28"/>
        <end position="57"/>
    </location>
</feature>
<feature type="non-terminal residue" evidence="3">
    <location>
        <position position="1"/>
    </location>
</feature>
<gene>
    <name evidence="3" type="ORF">SELMODRAFT_86022</name>
</gene>
<organism evidence="4">
    <name type="scientific">Selaginella moellendorffii</name>
    <name type="common">Spikemoss</name>
    <dbReference type="NCBI Taxonomy" id="88036"/>
    <lineage>
        <taxon>Eukaryota</taxon>
        <taxon>Viridiplantae</taxon>
        <taxon>Streptophyta</taxon>
        <taxon>Embryophyta</taxon>
        <taxon>Tracheophyta</taxon>
        <taxon>Lycopodiopsida</taxon>
        <taxon>Selaginellales</taxon>
        <taxon>Selaginellaceae</taxon>
        <taxon>Selaginella</taxon>
    </lineage>
</organism>
<dbReference type="HOGENOM" id="CLU_030538_1_1_1"/>